<dbReference type="InterPro" id="IPR050979">
    <property type="entry name" value="LD-transpeptidase"/>
</dbReference>
<evidence type="ECO:0000256" key="5">
    <source>
        <dbReference type="ARBA" id="ARBA00022801"/>
    </source>
</evidence>
<evidence type="ECO:0000256" key="3">
    <source>
        <dbReference type="ARBA" id="ARBA00022676"/>
    </source>
</evidence>
<keyword evidence="5" id="KW-0378">Hydrolase</keyword>
<dbReference type="PANTHER" id="PTHR30582:SF24">
    <property type="entry name" value="L,D-TRANSPEPTIDASE ERFK_SRFK-RELATED"/>
    <property type="match status" value="1"/>
</dbReference>
<evidence type="ECO:0000256" key="10">
    <source>
        <dbReference type="SAM" id="MobiDB-lite"/>
    </source>
</evidence>
<dbReference type="Proteomes" id="UP000518605">
    <property type="component" value="Unassembled WGS sequence"/>
</dbReference>
<feature type="compositionally biased region" description="Polar residues" evidence="10">
    <location>
        <begin position="285"/>
        <end position="302"/>
    </location>
</feature>
<protein>
    <submittedName>
        <fullName evidence="13">Lipoprotein-anchoring transpeptidase ErfK/SrfK</fullName>
    </submittedName>
</protein>
<dbReference type="PANTHER" id="PTHR30582">
    <property type="entry name" value="L,D-TRANSPEPTIDASE"/>
    <property type="match status" value="1"/>
</dbReference>
<evidence type="ECO:0000313" key="13">
    <source>
        <dbReference type="EMBL" id="MBB3151184.1"/>
    </source>
</evidence>
<keyword evidence="4" id="KW-0808">Transferase</keyword>
<keyword evidence="13" id="KW-0449">Lipoprotein</keyword>
<dbReference type="SUPFAM" id="SSF141523">
    <property type="entry name" value="L,D-transpeptidase catalytic domain-like"/>
    <property type="match status" value="1"/>
</dbReference>
<dbReference type="GO" id="GO:0005576">
    <property type="term" value="C:extracellular region"/>
    <property type="evidence" value="ECO:0007669"/>
    <property type="project" value="TreeGrafter"/>
</dbReference>
<evidence type="ECO:0000256" key="8">
    <source>
        <dbReference type="ARBA" id="ARBA00023316"/>
    </source>
</evidence>
<evidence type="ECO:0000256" key="6">
    <source>
        <dbReference type="ARBA" id="ARBA00022960"/>
    </source>
</evidence>
<dbReference type="UniPathway" id="UPA00219"/>
<dbReference type="CDD" id="cd16913">
    <property type="entry name" value="YkuD_like"/>
    <property type="match status" value="1"/>
</dbReference>
<dbReference type="GO" id="GO:0018104">
    <property type="term" value="P:peptidoglycan-protein cross-linking"/>
    <property type="evidence" value="ECO:0007669"/>
    <property type="project" value="TreeGrafter"/>
</dbReference>
<dbReference type="InterPro" id="IPR005490">
    <property type="entry name" value="LD_TPept_cat_dom"/>
</dbReference>
<keyword evidence="8 9" id="KW-0961">Cell wall biogenesis/degradation</keyword>
<feature type="transmembrane region" description="Helical" evidence="11">
    <location>
        <begin position="85"/>
        <end position="103"/>
    </location>
</feature>
<keyword evidence="3" id="KW-0328">Glycosyltransferase</keyword>
<keyword evidence="7 9" id="KW-0573">Peptidoglycan synthesis</keyword>
<dbReference type="Pfam" id="PF03734">
    <property type="entry name" value="YkuD"/>
    <property type="match status" value="1"/>
</dbReference>
<dbReference type="PROSITE" id="PS52029">
    <property type="entry name" value="LD_TPASE"/>
    <property type="match status" value="1"/>
</dbReference>
<feature type="active site" description="Nucleophile" evidence="9">
    <location>
        <position position="406"/>
    </location>
</feature>
<comment type="caution">
    <text evidence="13">The sequence shown here is derived from an EMBL/GenBank/DDBJ whole genome shotgun (WGS) entry which is preliminary data.</text>
</comment>
<feature type="active site" description="Proton donor/acceptor" evidence="9">
    <location>
        <position position="390"/>
    </location>
</feature>
<evidence type="ECO:0000256" key="7">
    <source>
        <dbReference type="ARBA" id="ARBA00022984"/>
    </source>
</evidence>
<comment type="similarity">
    <text evidence="2">Belongs to the YkuD family.</text>
</comment>
<organism evidence="13 14">
    <name type="scientific">Paenibacillus endophyticus</name>
    <dbReference type="NCBI Taxonomy" id="1294268"/>
    <lineage>
        <taxon>Bacteria</taxon>
        <taxon>Bacillati</taxon>
        <taxon>Bacillota</taxon>
        <taxon>Bacilli</taxon>
        <taxon>Bacillales</taxon>
        <taxon>Paenibacillaceae</taxon>
        <taxon>Paenibacillus</taxon>
    </lineage>
</organism>
<evidence type="ECO:0000256" key="2">
    <source>
        <dbReference type="ARBA" id="ARBA00005992"/>
    </source>
</evidence>
<name>A0A7W5C5Q9_9BACL</name>
<dbReference type="EMBL" id="JACHXW010000003">
    <property type="protein sequence ID" value="MBB3151184.1"/>
    <property type="molecule type" value="Genomic_DNA"/>
</dbReference>
<keyword evidence="11" id="KW-0812">Transmembrane</keyword>
<dbReference type="GO" id="GO:0071972">
    <property type="term" value="F:peptidoglycan L,D-transpeptidase activity"/>
    <property type="evidence" value="ECO:0007669"/>
    <property type="project" value="TreeGrafter"/>
</dbReference>
<dbReference type="Gene3D" id="2.40.440.10">
    <property type="entry name" value="L,D-transpeptidase catalytic domain-like"/>
    <property type="match status" value="1"/>
</dbReference>
<reference evidence="13 14" key="1">
    <citation type="submission" date="2020-08" db="EMBL/GenBank/DDBJ databases">
        <title>Genomic Encyclopedia of Type Strains, Phase III (KMG-III): the genomes of soil and plant-associated and newly described type strains.</title>
        <authorList>
            <person name="Whitman W."/>
        </authorList>
    </citation>
    <scope>NUCLEOTIDE SEQUENCE [LARGE SCALE GENOMIC DNA]</scope>
    <source>
        <strain evidence="13 14">CECT 8234</strain>
    </source>
</reference>
<dbReference type="GO" id="GO:0008360">
    <property type="term" value="P:regulation of cell shape"/>
    <property type="evidence" value="ECO:0007669"/>
    <property type="project" value="UniProtKB-UniRule"/>
</dbReference>
<evidence type="ECO:0000256" key="9">
    <source>
        <dbReference type="PROSITE-ProRule" id="PRU01373"/>
    </source>
</evidence>
<gene>
    <name evidence="13" type="ORF">FHS16_001227</name>
</gene>
<dbReference type="GO" id="GO:0071555">
    <property type="term" value="P:cell wall organization"/>
    <property type="evidence" value="ECO:0007669"/>
    <property type="project" value="UniProtKB-UniRule"/>
</dbReference>
<dbReference type="InterPro" id="IPR038063">
    <property type="entry name" value="Transpep_catalytic_dom"/>
</dbReference>
<evidence type="ECO:0000256" key="4">
    <source>
        <dbReference type="ARBA" id="ARBA00022679"/>
    </source>
</evidence>
<feature type="domain" description="L,D-TPase catalytic" evidence="12">
    <location>
        <begin position="321"/>
        <end position="430"/>
    </location>
</feature>
<accession>A0A7W5C5Q9</accession>
<keyword evidence="14" id="KW-1185">Reference proteome</keyword>
<keyword evidence="11" id="KW-1133">Transmembrane helix</keyword>
<proteinExistence type="inferred from homology"/>
<sequence length="464" mass="51648">MDSPEDIFYLKQFVKQHPDNQMGWYLLGKQYLASGKEGKANYCFLQAGEVYDAFEHESHPLSESQLLLVKEWGQRQRKKRRLRKTGTLTALLLLLAVLAPANGAQFIPNPSEPVVAVDGSRQPVGVVFIPRKERNPIGSAWNSLVAAGKEAPQLTYAARLEEDTGWRHWKGNTRLLMAVEKEEINGKLDVDMLDSLTCSCEPTDASAAEAEYSEWQERQETHWTLASAVFHYERKYKKWPQRLDDLIQPYPNNVISGEREGMRAMFPEILKKLKAAKSSGGSGNLPASTETGSEPAQTEKPNAQSIVGSNGILDKQWSAPLSIVVDKSTHRLAVVQGDIIVRSYKVGLGGEETPEGSFYISEKVRNPNGRDDGDFGSRGMTLSGTLYAIHGTDEPDSIGKDESLGCVRMGKEDVEELFDMVPLGTIVQIKNGTLPNKLQQPKERFELVPSQNETNPAKVYKWLT</sequence>
<keyword evidence="11" id="KW-0472">Membrane</keyword>
<comment type="pathway">
    <text evidence="1 9">Cell wall biogenesis; peptidoglycan biosynthesis.</text>
</comment>
<keyword evidence="6 9" id="KW-0133">Cell shape</keyword>
<evidence type="ECO:0000256" key="11">
    <source>
        <dbReference type="SAM" id="Phobius"/>
    </source>
</evidence>
<dbReference type="RefSeq" id="WP_183559927.1">
    <property type="nucleotide sequence ID" value="NZ_CBCSLB010000002.1"/>
</dbReference>
<evidence type="ECO:0000259" key="12">
    <source>
        <dbReference type="PROSITE" id="PS52029"/>
    </source>
</evidence>
<evidence type="ECO:0000313" key="14">
    <source>
        <dbReference type="Proteomes" id="UP000518605"/>
    </source>
</evidence>
<dbReference type="AlphaFoldDB" id="A0A7W5C5Q9"/>
<feature type="region of interest" description="Disordered" evidence="10">
    <location>
        <begin position="277"/>
        <end position="302"/>
    </location>
</feature>
<evidence type="ECO:0000256" key="1">
    <source>
        <dbReference type="ARBA" id="ARBA00004752"/>
    </source>
</evidence>
<dbReference type="GO" id="GO:0016757">
    <property type="term" value="F:glycosyltransferase activity"/>
    <property type="evidence" value="ECO:0007669"/>
    <property type="project" value="UniProtKB-KW"/>
</dbReference>